<evidence type="ECO:0000256" key="5">
    <source>
        <dbReference type="ARBA" id="ARBA00038359"/>
    </source>
</evidence>
<evidence type="ECO:0000256" key="4">
    <source>
        <dbReference type="ARBA" id="ARBA00023136"/>
    </source>
</evidence>
<evidence type="ECO:0000313" key="8">
    <source>
        <dbReference type="EMBL" id="KAF2764851.1"/>
    </source>
</evidence>
<sequence>MPGINLLSGICSAVSDLYSVVLPIIMTRRIQLPKRQKIALRAIFCLGLLIVATSAVRTYNLYEVGEQSDVIWYIFNVYAWSQAELQLGLICAAAPSIRVLFRKFFGSATSRMYGTNRSAEPSKICTVTEEDHVFHIFGAKHRAFIDNDDGSSTVEFAKGPCNTQVIGEIEVDTSPAPSDVIGTPKDYELRDMQTLEKYRKTSIEGRRGSMSQAGVAPSSKVPFGTRQMFDHVQIVLL</sequence>
<evidence type="ECO:0000259" key="7">
    <source>
        <dbReference type="Pfam" id="PF20684"/>
    </source>
</evidence>
<feature type="domain" description="Rhodopsin" evidence="7">
    <location>
        <begin position="7"/>
        <end position="103"/>
    </location>
</feature>
<keyword evidence="4 6" id="KW-0472">Membrane</keyword>
<comment type="similarity">
    <text evidence="5">Belongs to the SAT4 family.</text>
</comment>
<name>A0A6G1KW33_9PEZI</name>
<feature type="transmembrane region" description="Helical" evidence="6">
    <location>
        <begin position="38"/>
        <end position="59"/>
    </location>
</feature>
<dbReference type="Pfam" id="PF20684">
    <property type="entry name" value="Fung_rhodopsin"/>
    <property type="match status" value="1"/>
</dbReference>
<evidence type="ECO:0000256" key="6">
    <source>
        <dbReference type="SAM" id="Phobius"/>
    </source>
</evidence>
<protein>
    <recommendedName>
        <fullName evidence="7">Rhodopsin domain-containing protein</fullName>
    </recommendedName>
</protein>
<evidence type="ECO:0000313" key="9">
    <source>
        <dbReference type="Proteomes" id="UP000799436"/>
    </source>
</evidence>
<organism evidence="8 9">
    <name type="scientific">Teratosphaeria nubilosa</name>
    <dbReference type="NCBI Taxonomy" id="161662"/>
    <lineage>
        <taxon>Eukaryota</taxon>
        <taxon>Fungi</taxon>
        <taxon>Dikarya</taxon>
        <taxon>Ascomycota</taxon>
        <taxon>Pezizomycotina</taxon>
        <taxon>Dothideomycetes</taxon>
        <taxon>Dothideomycetidae</taxon>
        <taxon>Mycosphaerellales</taxon>
        <taxon>Teratosphaeriaceae</taxon>
        <taxon>Teratosphaeria</taxon>
    </lineage>
</organism>
<gene>
    <name evidence="8" type="ORF">EJ03DRAFT_13828</name>
</gene>
<feature type="transmembrane region" description="Helical" evidence="6">
    <location>
        <begin position="6"/>
        <end position="26"/>
    </location>
</feature>
<comment type="subcellular location">
    <subcellularLocation>
        <location evidence="1">Membrane</location>
        <topology evidence="1">Multi-pass membrane protein</topology>
    </subcellularLocation>
</comment>
<evidence type="ECO:0000256" key="3">
    <source>
        <dbReference type="ARBA" id="ARBA00022989"/>
    </source>
</evidence>
<dbReference type="GO" id="GO:0016020">
    <property type="term" value="C:membrane"/>
    <property type="evidence" value="ECO:0007669"/>
    <property type="project" value="UniProtKB-SubCell"/>
</dbReference>
<accession>A0A6G1KW33</accession>
<proteinExistence type="inferred from homology"/>
<keyword evidence="9" id="KW-1185">Reference proteome</keyword>
<dbReference type="OrthoDB" id="444631at2759"/>
<dbReference type="EMBL" id="ML995908">
    <property type="protein sequence ID" value="KAF2764851.1"/>
    <property type="molecule type" value="Genomic_DNA"/>
</dbReference>
<dbReference type="Proteomes" id="UP000799436">
    <property type="component" value="Unassembled WGS sequence"/>
</dbReference>
<dbReference type="PANTHER" id="PTHR33048:SF129">
    <property type="entry name" value="INTEGRAL MEMBRANE PROTEIN-RELATED"/>
    <property type="match status" value="1"/>
</dbReference>
<dbReference type="AlphaFoldDB" id="A0A6G1KW33"/>
<keyword evidence="3 6" id="KW-1133">Transmembrane helix</keyword>
<dbReference type="InterPro" id="IPR049326">
    <property type="entry name" value="Rhodopsin_dom_fungi"/>
</dbReference>
<keyword evidence="2 6" id="KW-0812">Transmembrane</keyword>
<dbReference type="PANTHER" id="PTHR33048">
    <property type="entry name" value="PTH11-LIKE INTEGRAL MEMBRANE PROTEIN (AFU_ORTHOLOGUE AFUA_5G11245)"/>
    <property type="match status" value="1"/>
</dbReference>
<dbReference type="InterPro" id="IPR052337">
    <property type="entry name" value="SAT4-like"/>
</dbReference>
<feature type="transmembrane region" description="Helical" evidence="6">
    <location>
        <begin position="79"/>
        <end position="101"/>
    </location>
</feature>
<evidence type="ECO:0000256" key="1">
    <source>
        <dbReference type="ARBA" id="ARBA00004141"/>
    </source>
</evidence>
<reference evidence="8" key="1">
    <citation type="journal article" date="2020" name="Stud. Mycol.">
        <title>101 Dothideomycetes genomes: a test case for predicting lifestyles and emergence of pathogens.</title>
        <authorList>
            <person name="Haridas S."/>
            <person name="Albert R."/>
            <person name="Binder M."/>
            <person name="Bloem J."/>
            <person name="Labutti K."/>
            <person name="Salamov A."/>
            <person name="Andreopoulos B."/>
            <person name="Baker S."/>
            <person name="Barry K."/>
            <person name="Bills G."/>
            <person name="Bluhm B."/>
            <person name="Cannon C."/>
            <person name="Castanera R."/>
            <person name="Culley D."/>
            <person name="Daum C."/>
            <person name="Ezra D."/>
            <person name="Gonzalez J."/>
            <person name="Henrissat B."/>
            <person name="Kuo A."/>
            <person name="Liang C."/>
            <person name="Lipzen A."/>
            <person name="Lutzoni F."/>
            <person name="Magnuson J."/>
            <person name="Mondo S."/>
            <person name="Nolan M."/>
            <person name="Ohm R."/>
            <person name="Pangilinan J."/>
            <person name="Park H.-J."/>
            <person name="Ramirez L."/>
            <person name="Alfaro M."/>
            <person name="Sun H."/>
            <person name="Tritt A."/>
            <person name="Yoshinaga Y."/>
            <person name="Zwiers L.-H."/>
            <person name="Turgeon B."/>
            <person name="Goodwin S."/>
            <person name="Spatafora J."/>
            <person name="Crous P."/>
            <person name="Grigoriev I."/>
        </authorList>
    </citation>
    <scope>NUCLEOTIDE SEQUENCE</scope>
    <source>
        <strain evidence="8">CBS 116005</strain>
    </source>
</reference>
<evidence type="ECO:0000256" key="2">
    <source>
        <dbReference type="ARBA" id="ARBA00022692"/>
    </source>
</evidence>